<accession>A0A1L9P9Z6</accession>
<dbReference type="Gene3D" id="1.25.40.20">
    <property type="entry name" value="Ankyrin repeat-containing domain"/>
    <property type="match status" value="1"/>
</dbReference>
<evidence type="ECO:0000313" key="1">
    <source>
        <dbReference type="EMBL" id="OJI98305.1"/>
    </source>
</evidence>
<dbReference type="InterPro" id="IPR002110">
    <property type="entry name" value="Ankyrin_rpt"/>
</dbReference>
<dbReference type="SUPFAM" id="SSF48403">
    <property type="entry name" value="Ankyrin repeat"/>
    <property type="match status" value="1"/>
</dbReference>
<proteinExistence type="predicted"/>
<name>A0A1L9P9Z6_ASPVE</name>
<gene>
    <name evidence="1" type="ORF">ASPVEDRAFT_25197</name>
</gene>
<dbReference type="Proteomes" id="UP000184073">
    <property type="component" value="Unassembled WGS sequence"/>
</dbReference>
<sequence>MAETAGLIIGVASFALQVRDGIKRLQDARQYIKSEAGDELESLIRRLEILRHMLLFLESIQASTMVNLAVDSCQREYSSVDIALQRVSERLSSSSDRRLLVVRHSDRIKDELRGIEQNLDYVMQSLNCAIGLETRLLVQDIPHLVSSAMIASEQRRSSMSGTQLNITEPPSPRTACVYLEPSRRPRKTDCTVRHCHCSCHSLRRSTTRFGVFEYTAPTTSSKCSNPKCTATRYRWSLQFALSRYGIPFMVKAGVEFIAGAGMYSLRPALSTERVVKYTSPGFEALARFQGLFLSVSEVQGKFRELKRCDPSLNQHIHPGGHNYVQELLRYTPSGRGSADDRIELLKFFACELGMTLEDLDQRFLVRCAKWIGEGPHLDLLEAILEYGFDPGLVESPVCEEWPLPCSPNWTSQEFTPDPFFIEYLALLAKASPGFGGLTPLHEAVLLKPPSEVASFLLRSSICMDRNSLGQTPLHLAVRDVESVRLLVQGGHDMDVLDNHGITPVDSGTRHT</sequence>
<dbReference type="AlphaFoldDB" id="A0A1L9P9Z6"/>
<dbReference type="RefSeq" id="XP_040664068.1">
    <property type="nucleotide sequence ID" value="XM_040809753.1"/>
</dbReference>
<dbReference type="EMBL" id="KV878126">
    <property type="protein sequence ID" value="OJI98305.1"/>
    <property type="molecule type" value="Genomic_DNA"/>
</dbReference>
<evidence type="ECO:0000313" key="2">
    <source>
        <dbReference type="Proteomes" id="UP000184073"/>
    </source>
</evidence>
<keyword evidence="2" id="KW-1185">Reference proteome</keyword>
<protein>
    <submittedName>
        <fullName evidence="1">Uncharacterized protein</fullName>
    </submittedName>
</protein>
<dbReference type="OrthoDB" id="3200163at2759"/>
<dbReference type="STRING" id="1036611.A0A1L9P9Z6"/>
<reference evidence="2" key="1">
    <citation type="journal article" date="2017" name="Genome Biol.">
        <title>Comparative genomics reveals high biological diversity and specific adaptations in the industrially and medically important fungal genus Aspergillus.</title>
        <authorList>
            <person name="de Vries R.P."/>
            <person name="Riley R."/>
            <person name="Wiebenga A."/>
            <person name="Aguilar-Osorio G."/>
            <person name="Amillis S."/>
            <person name="Uchima C.A."/>
            <person name="Anderluh G."/>
            <person name="Asadollahi M."/>
            <person name="Askin M."/>
            <person name="Barry K."/>
            <person name="Battaglia E."/>
            <person name="Bayram O."/>
            <person name="Benocci T."/>
            <person name="Braus-Stromeyer S.A."/>
            <person name="Caldana C."/>
            <person name="Canovas D."/>
            <person name="Cerqueira G.C."/>
            <person name="Chen F."/>
            <person name="Chen W."/>
            <person name="Choi C."/>
            <person name="Clum A."/>
            <person name="Dos Santos R.A."/>
            <person name="Damasio A.R."/>
            <person name="Diallinas G."/>
            <person name="Emri T."/>
            <person name="Fekete E."/>
            <person name="Flipphi M."/>
            <person name="Freyberg S."/>
            <person name="Gallo A."/>
            <person name="Gournas C."/>
            <person name="Habgood R."/>
            <person name="Hainaut M."/>
            <person name="Harispe M.L."/>
            <person name="Henrissat B."/>
            <person name="Hilden K.S."/>
            <person name="Hope R."/>
            <person name="Hossain A."/>
            <person name="Karabika E."/>
            <person name="Karaffa L."/>
            <person name="Karanyi Z."/>
            <person name="Krasevec N."/>
            <person name="Kuo A."/>
            <person name="Kusch H."/>
            <person name="LaButti K."/>
            <person name="Lagendijk E.L."/>
            <person name="Lapidus A."/>
            <person name="Levasseur A."/>
            <person name="Lindquist E."/>
            <person name="Lipzen A."/>
            <person name="Logrieco A.F."/>
            <person name="MacCabe A."/>
            <person name="Maekelae M.R."/>
            <person name="Malavazi I."/>
            <person name="Melin P."/>
            <person name="Meyer V."/>
            <person name="Mielnichuk N."/>
            <person name="Miskei M."/>
            <person name="Molnar A.P."/>
            <person name="Mule G."/>
            <person name="Ngan C.Y."/>
            <person name="Orejas M."/>
            <person name="Orosz E."/>
            <person name="Ouedraogo J.P."/>
            <person name="Overkamp K.M."/>
            <person name="Park H.-S."/>
            <person name="Perrone G."/>
            <person name="Piumi F."/>
            <person name="Punt P.J."/>
            <person name="Ram A.F."/>
            <person name="Ramon A."/>
            <person name="Rauscher S."/>
            <person name="Record E."/>
            <person name="Riano-Pachon D.M."/>
            <person name="Robert V."/>
            <person name="Roehrig J."/>
            <person name="Ruller R."/>
            <person name="Salamov A."/>
            <person name="Salih N.S."/>
            <person name="Samson R.A."/>
            <person name="Sandor E."/>
            <person name="Sanguinetti M."/>
            <person name="Schuetze T."/>
            <person name="Sepcic K."/>
            <person name="Shelest E."/>
            <person name="Sherlock G."/>
            <person name="Sophianopoulou V."/>
            <person name="Squina F.M."/>
            <person name="Sun H."/>
            <person name="Susca A."/>
            <person name="Todd R.B."/>
            <person name="Tsang A."/>
            <person name="Unkles S.E."/>
            <person name="van de Wiele N."/>
            <person name="van Rossen-Uffink D."/>
            <person name="Oliveira J.V."/>
            <person name="Vesth T.C."/>
            <person name="Visser J."/>
            <person name="Yu J.-H."/>
            <person name="Zhou M."/>
            <person name="Andersen M.R."/>
            <person name="Archer D.B."/>
            <person name="Baker S.E."/>
            <person name="Benoit I."/>
            <person name="Brakhage A.A."/>
            <person name="Braus G.H."/>
            <person name="Fischer R."/>
            <person name="Frisvad J.C."/>
            <person name="Goldman G.H."/>
            <person name="Houbraken J."/>
            <person name="Oakley B."/>
            <person name="Pocsi I."/>
            <person name="Scazzocchio C."/>
            <person name="Seiboth B."/>
            <person name="vanKuyk P.A."/>
            <person name="Wortman J."/>
            <person name="Dyer P.S."/>
            <person name="Grigoriev I.V."/>
        </authorList>
    </citation>
    <scope>NUCLEOTIDE SEQUENCE [LARGE SCALE GENOMIC DNA]</scope>
    <source>
        <strain evidence="2">CBS 583.65</strain>
    </source>
</reference>
<dbReference type="InterPro" id="IPR036770">
    <property type="entry name" value="Ankyrin_rpt-contain_sf"/>
</dbReference>
<dbReference type="Pfam" id="PF12796">
    <property type="entry name" value="Ank_2"/>
    <property type="match status" value="1"/>
</dbReference>
<dbReference type="GeneID" id="63725264"/>
<dbReference type="VEuPathDB" id="FungiDB:ASPVEDRAFT_25197"/>
<organism evidence="1 2">
    <name type="scientific">Aspergillus versicolor CBS 583.65</name>
    <dbReference type="NCBI Taxonomy" id="1036611"/>
    <lineage>
        <taxon>Eukaryota</taxon>
        <taxon>Fungi</taxon>
        <taxon>Dikarya</taxon>
        <taxon>Ascomycota</taxon>
        <taxon>Pezizomycotina</taxon>
        <taxon>Eurotiomycetes</taxon>
        <taxon>Eurotiomycetidae</taxon>
        <taxon>Eurotiales</taxon>
        <taxon>Aspergillaceae</taxon>
        <taxon>Aspergillus</taxon>
        <taxon>Aspergillus subgen. Nidulantes</taxon>
    </lineage>
</organism>